<dbReference type="STRING" id="299467.A0A443QVK9"/>
<dbReference type="Pfam" id="PF19056">
    <property type="entry name" value="WD40_2"/>
    <property type="match status" value="1"/>
</dbReference>
<dbReference type="GO" id="GO:0005078">
    <property type="term" value="F:MAP-kinase scaffold activity"/>
    <property type="evidence" value="ECO:0007669"/>
    <property type="project" value="InterPro"/>
</dbReference>
<accession>A0A443QVK9</accession>
<sequence length="201" mass="21959">TRAAKTGEWDFNNFINVDIGSVSNSLDLSGKPSGSTPGSSVASYNIRCLEIAKATVWLGYRNSIFIVDPLTLKVVDNFSVHLKKETQVRQLAAMGDGVWCSMRLESSLRLYSSTKPYNHLQDVDIEPFISKILSPKAFSFVRITSLKASGTRLWIGTANGVILSIACDKSKTAKEVQTELGSSETGKIEVKTFIPKCSETS</sequence>
<dbReference type="AlphaFoldDB" id="A0A443QVK9"/>
<organism evidence="1 2">
    <name type="scientific">Leptotrombidium deliense</name>
    <dbReference type="NCBI Taxonomy" id="299467"/>
    <lineage>
        <taxon>Eukaryota</taxon>
        <taxon>Metazoa</taxon>
        <taxon>Ecdysozoa</taxon>
        <taxon>Arthropoda</taxon>
        <taxon>Chelicerata</taxon>
        <taxon>Arachnida</taxon>
        <taxon>Acari</taxon>
        <taxon>Acariformes</taxon>
        <taxon>Trombidiformes</taxon>
        <taxon>Prostigmata</taxon>
        <taxon>Anystina</taxon>
        <taxon>Parasitengona</taxon>
        <taxon>Trombiculoidea</taxon>
        <taxon>Trombiculidae</taxon>
        <taxon>Leptotrombidium</taxon>
    </lineage>
</organism>
<feature type="non-terminal residue" evidence="1">
    <location>
        <position position="201"/>
    </location>
</feature>
<dbReference type="GO" id="GO:0016192">
    <property type="term" value="P:vesicle-mediated transport"/>
    <property type="evidence" value="ECO:0007669"/>
    <property type="project" value="TreeGrafter"/>
</dbReference>
<feature type="non-terminal residue" evidence="1">
    <location>
        <position position="1"/>
    </location>
</feature>
<dbReference type="GO" id="GO:0019894">
    <property type="term" value="F:kinesin binding"/>
    <property type="evidence" value="ECO:0007669"/>
    <property type="project" value="TreeGrafter"/>
</dbReference>
<reference evidence="1 2" key="1">
    <citation type="journal article" date="2018" name="Gigascience">
        <title>Genomes of trombidid mites reveal novel predicted allergens and laterally-transferred genes associated with secondary metabolism.</title>
        <authorList>
            <person name="Dong X."/>
            <person name="Chaisiri K."/>
            <person name="Xia D."/>
            <person name="Armstrong S.D."/>
            <person name="Fang Y."/>
            <person name="Donnelly M.J."/>
            <person name="Kadowaki T."/>
            <person name="McGarry J.W."/>
            <person name="Darby A.C."/>
            <person name="Makepeace B.L."/>
        </authorList>
    </citation>
    <scope>NUCLEOTIDE SEQUENCE [LARGE SCALE GENOMIC DNA]</scope>
    <source>
        <strain evidence="1">UoL-UT</strain>
    </source>
</reference>
<comment type="caution">
    <text evidence="1">The sequence shown here is derived from an EMBL/GenBank/DDBJ whole genome shotgun (WGS) entry which is preliminary data.</text>
</comment>
<evidence type="ECO:0000313" key="2">
    <source>
        <dbReference type="Proteomes" id="UP000288716"/>
    </source>
</evidence>
<dbReference type="GO" id="GO:0016301">
    <property type="term" value="F:kinase activity"/>
    <property type="evidence" value="ECO:0007669"/>
    <property type="project" value="UniProtKB-KW"/>
</dbReference>
<dbReference type="Proteomes" id="UP000288716">
    <property type="component" value="Unassembled WGS sequence"/>
</dbReference>
<dbReference type="InterPro" id="IPR039911">
    <property type="entry name" value="JIP3/JIP4"/>
</dbReference>
<dbReference type="GO" id="GO:0030159">
    <property type="term" value="F:signaling receptor complex adaptor activity"/>
    <property type="evidence" value="ECO:0007669"/>
    <property type="project" value="TreeGrafter"/>
</dbReference>
<gene>
    <name evidence="1" type="ORF">B4U80_07575</name>
</gene>
<dbReference type="GO" id="GO:0005737">
    <property type="term" value="C:cytoplasm"/>
    <property type="evidence" value="ECO:0007669"/>
    <property type="project" value="TreeGrafter"/>
</dbReference>
<evidence type="ECO:0000313" key="1">
    <source>
        <dbReference type="EMBL" id="RWS07036.1"/>
    </source>
</evidence>
<dbReference type="EMBL" id="NCKV01051589">
    <property type="protein sequence ID" value="RWS07036.1"/>
    <property type="molecule type" value="Genomic_DNA"/>
</dbReference>
<protein>
    <submittedName>
        <fullName evidence="1">C-Jun-amino-terminal kinase-interacting protein 4-like isoform X12</fullName>
    </submittedName>
</protein>
<dbReference type="OrthoDB" id="6503116at2759"/>
<dbReference type="PANTHER" id="PTHR13886">
    <property type="entry name" value="JNK/SAPK-ASSOCIATED PROTEIN"/>
    <property type="match status" value="1"/>
</dbReference>
<name>A0A443QVK9_9ACAR</name>
<keyword evidence="2" id="KW-1185">Reference proteome</keyword>
<keyword evidence="1" id="KW-0418">Kinase</keyword>
<dbReference type="PANTHER" id="PTHR13886:SF4">
    <property type="entry name" value="JNK-INTERACTING PROTEIN 3"/>
    <property type="match status" value="1"/>
</dbReference>
<keyword evidence="1" id="KW-0808">Transferase</keyword>
<proteinExistence type="predicted"/>
<dbReference type="VEuPathDB" id="VectorBase:LDEU014159"/>